<accession>A0A9P6FJN8</accession>
<sequence length="186" mass="20842">MIRLDSIKKPRAQTNVESADIEIFISTSRFGAIVDITDYKPLEPSIFLQGYKASKSEIAQTLAGAMIHTGSQVVLIPKVEIYGRTPADDPHSFDLVKPILDVKKVCKIFHDNVEKLIIGTLQWSALATSSIELTTGIIEVGANNSHTHTASQSTIWFRNDWQLNPLVERQLRSKFYHKETYSKSAL</sequence>
<proteinExistence type="predicted"/>
<dbReference type="EMBL" id="JAABOA010005657">
    <property type="protein sequence ID" value="KAF9574851.1"/>
    <property type="molecule type" value="Genomic_DNA"/>
</dbReference>
<dbReference type="AlphaFoldDB" id="A0A9P6FJN8"/>
<name>A0A9P6FJN8_9FUNG</name>
<gene>
    <name evidence="1" type="ORF">BGW38_008278</name>
</gene>
<keyword evidence="2" id="KW-1185">Reference proteome</keyword>
<dbReference type="OrthoDB" id="2403708at2759"/>
<comment type="caution">
    <text evidence="1">The sequence shown here is derived from an EMBL/GenBank/DDBJ whole genome shotgun (WGS) entry which is preliminary data.</text>
</comment>
<reference evidence="1" key="1">
    <citation type="journal article" date="2020" name="Fungal Divers.">
        <title>Resolving the Mortierellaceae phylogeny through synthesis of multi-gene phylogenetics and phylogenomics.</title>
        <authorList>
            <person name="Vandepol N."/>
            <person name="Liber J."/>
            <person name="Desiro A."/>
            <person name="Na H."/>
            <person name="Kennedy M."/>
            <person name="Barry K."/>
            <person name="Grigoriev I.V."/>
            <person name="Miller A.N."/>
            <person name="O'Donnell K."/>
            <person name="Stajich J.E."/>
            <person name="Bonito G."/>
        </authorList>
    </citation>
    <scope>NUCLEOTIDE SEQUENCE</scope>
    <source>
        <strain evidence="1">KOD1015</strain>
    </source>
</reference>
<feature type="non-terminal residue" evidence="1">
    <location>
        <position position="186"/>
    </location>
</feature>
<organism evidence="1 2">
    <name type="scientific">Lunasporangiospora selenospora</name>
    <dbReference type="NCBI Taxonomy" id="979761"/>
    <lineage>
        <taxon>Eukaryota</taxon>
        <taxon>Fungi</taxon>
        <taxon>Fungi incertae sedis</taxon>
        <taxon>Mucoromycota</taxon>
        <taxon>Mortierellomycotina</taxon>
        <taxon>Mortierellomycetes</taxon>
        <taxon>Mortierellales</taxon>
        <taxon>Mortierellaceae</taxon>
        <taxon>Lunasporangiospora</taxon>
    </lineage>
</organism>
<evidence type="ECO:0000313" key="2">
    <source>
        <dbReference type="Proteomes" id="UP000780801"/>
    </source>
</evidence>
<dbReference type="Proteomes" id="UP000780801">
    <property type="component" value="Unassembled WGS sequence"/>
</dbReference>
<evidence type="ECO:0000313" key="1">
    <source>
        <dbReference type="EMBL" id="KAF9574851.1"/>
    </source>
</evidence>
<protein>
    <submittedName>
        <fullName evidence="1">Uncharacterized protein</fullName>
    </submittedName>
</protein>